<name>A0A024S268_HYPJR</name>
<evidence type="ECO:0000313" key="1">
    <source>
        <dbReference type="EMBL" id="ETR99439.1"/>
    </source>
</evidence>
<accession>A0A024S268</accession>
<dbReference type="KEGG" id="trr:M419DRAFT_120064"/>
<dbReference type="AlphaFoldDB" id="A0A024S268"/>
<organism evidence="1 2">
    <name type="scientific">Hypocrea jecorina (strain ATCC 56765 / BCRC 32924 / NRRL 11460 / Rut C-30)</name>
    <name type="common">Trichoderma reesei</name>
    <dbReference type="NCBI Taxonomy" id="1344414"/>
    <lineage>
        <taxon>Eukaryota</taxon>
        <taxon>Fungi</taxon>
        <taxon>Dikarya</taxon>
        <taxon>Ascomycota</taxon>
        <taxon>Pezizomycotina</taxon>
        <taxon>Sordariomycetes</taxon>
        <taxon>Hypocreomycetidae</taxon>
        <taxon>Hypocreales</taxon>
        <taxon>Hypocreaceae</taxon>
        <taxon>Trichoderma</taxon>
    </lineage>
</organism>
<sequence length="59" mass="6552">MRQQREGETKFGFSAVAADITFFLAGRSCGYGIAHGPFMGSFRILQNQSLSSRLRQNPL</sequence>
<dbReference type="Proteomes" id="UP000024376">
    <property type="component" value="Unassembled WGS sequence"/>
</dbReference>
<protein>
    <submittedName>
        <fullName evidence="1">Uncharacterized protein</fullName>
    </submittedName>
</protein>
<evidence type="ECO:0000313" key="2">
    <source>
        <dbReference type="Proteomes" id="UP000024376"/>
    </source>
</evidence>
<gene>
    <name evidence="1" type="ORF">M419DRAFT_120064</name>
</gene>
<reference evidence="2" key="1">
    <citation type="journal article" date="2013" name="Ind. Biotechnol.">
        <title>Comparative genomics analysis of Trichoderma reesei strains.</title>
        <authorList>
            <person name="Koike H."/>
            <person name="Aerts A."/>
            <person name="LaButti K."/>
            <person name="Grigoriev I.V."/>
            <person name="Baker S.E."/>
        </authorList>
    </citation>
    <scope>NUCLEOTIDE SEQUENCE [LARGE SCALE GENOMIC DNA]</scope>
    <source>
        <strain evidence="2">ATCC 56765 / BCRC 32924 / NRRL 11460 / Rut C-30</strain>
    </source>
</reference>
<proteinExistence type="predicted"/>
<dbReference type="HOGENOM" id="CLU_2962563_0_0_1"/>
<dbReference type="EMBL" id="KI911156">
    <property type="protein sequence ID" value="ETR99439.1"/>
    <property type="molecule type" value="Genomic_DNA"/>
</dbReference>